<dbReference type="AlphaFoldDB" id="A0A085W3H4"/>
<keyword evidence="3" id="KW-1185">Reference proteome</keyword>
<dbReference type="Proteomes" id="UP000028725">
    <property type="component" value="Unassembled WGS sequence"/>
</dbReference>
<gene>
    <name evidence="2" type="ORF">DB31_4343</name>
</gene>
<evidence type="ECO:0000313" key="2">
    <source>
        <dbReference type="EMBL" id="KFE62237.1"/>
    </source>
</evidence>
<dbReference type="PATRIC" id="fig|394096.3.peg.8076"/>
<proteinExistence type="predicted"/>
<feature type="transmembrane region" description="Helical" evidence="1">
    <location>
        <begin position="16"/>
        <end position="34"/>
    </location>
</feature>
<keyword evidence="1" id="KW-0812">Transmembrane</keyword>
<keyword evidence="1" id="KW-1133">Transmembrane helix</keyword>
<protein>
    <submittedName>
        <fullName evidence="2">Mobile element protein</fullName>
    </submittedName>
</protein>
<dbReference type="EMBL" id="JMCB01000023">
    <property type="protein sequence ID" value="KFE62237.1"/>
    <property type="molecule type" value="Genomic_DNA"/>
</dbReference>
<evidence type="ECO:0000256" key="1">
    <source>
        <dbReference type="SAM" id="Phobius"/>
    </source>
</evidence>
<reference evidence="2 3" key="1">
    <citation type="submission" date="2014-04" db="EMBL/GenBank/DDBJ databases">
        <title>Genome assembly of Hyalangium minutum DSM 14724.</title>
        <authorList>
            <person name="Sharma G."/>
            <person name="Subramanian S."/>
        </authorList>
    </citation>
    <scope>NUCLEOTIDE SEQUENCE [LARGE SCALE GENOMIC DNA]</scope>
    <source>
        <strain evidence="2 3">DSM 14724</strain>
    </source>
</reference>
<organism evidence="2 3">
    <name type="scientific">Hyalangium minutum</name>
    <dbReference type="NCBI Taxonomy" id="394096"/>
    <lineage>
        <taxon>Bacteria</taxon>
        <taxon>Pseudomonadati</taxon>
        <taxon>Myxococcota</taxon>
        <taxon>Myxococcia</taxon>
        <taxon>Myxococcales</taxon>
        <taxon>Cystobacterineae</taxon>
        <taxon>Archangiaceae</taxon>
        <taxon>Hyalangium</taxon>
    </lineage>
</organism>
<sequence length="37" mass="4715">MNRFRRILIRWEKREDTYLAMLHLALGIITWFHFLPR</sequence>
<accession>A0A085W3H4</accession>
<name>A0A085W3H4_9BACT</name>
<comment type="caution">
    <text evidence="2">The sequence shown here is derived from an EMBL/GenBank/DDBJ whole genome shotgun (WGS) entry which is preliminary data.</text>
</comment>
<evidence type="ECO:0000313" key="3">
    <source>
        <dbReference type="Proteomes" id="UP000028725"/>
    </source>
</evidence>
<keyword evidence="1" id="KW-0472">Membrane</keyword>